<gene>
    <name evidence="2" type="ORF">E5S67_03469</name>
</gene>
<proteinExistence type="predicted"/>
<accession>A0ABX2CZI4</accession>
<evidence type="ECO:0000313" key="2">
    <source>
        <dbReference type="EMBL" id="NQE35734.1"/>
    </source>
</evidence>
<keyword evidence="3" id="KW-1185">Reference proteome</keyword>
<feature type="region of interest" description="Disordered" evidence="1">
    <location>
        <begin position="1"/>
        <end position="38"/>
    </location>
</feature>
<sequence length="38" mass="4204">MANSTPETPQPDKKELANITAKPQEQQEEPPNKGDGRK</sequence>
<evidence type="ECO:0000256" key="1">
    <source>
        <dbReference type="SAM" id="MobiDB-lite"/>
    </source>
</evidence>
<evidence type="ECO:0000313" key="3">
    <source>
        <dbReference type="Proteomes" id="UP000702425"/>
    </source>
</evidence>
<comment type="caution">
    <text evidence="2">The sequence shown here is derived from an EMBL/GenBank/DDBJ whole genome shotgun (WGS) entry which is preliminary data.</text>
</comment>
<reference evidence="2 3" key="1">
    <citation type="journal article" date="2020" name="Sci. Rep.">
        <title>A novel cyanobacterial geosmin producer, revising GeoA distribution and dispersion patterns in Bacteria.</title>
        <authorList>
            <person name="Churro C."/>
            <person name="Semedo-Aguiar A.P."/>
            <person name="Silva A.D."/>
            <person name="Pereira-Leal J.B."/>
            <person name="Leite R.B."/>
        </authorList>
    </citation>
    <scope>NUCLEOTIDE SEQUENCE [LARGE SCALE GENOMIC DNA]</scope>
    <source>
        <strain evidence="2 3">IPMA8</strain>
    </source>
</reference>
<protein>
    <submittedName>
        <fullName evidence="2">Uncharacterized protein</fullName>
    </submittedName>
</protein>
<name>A0ABX2CZI4_9CYAN</name>
<organism evidence="2 3">
    <name type="scientific">Microcoleus asticus IPMA8</name>
    <dbReference type="NCBI Taxonomy" id="2563858"/>
    <lineage>
        <taxon>Bacteria</taxon>
        <taxon>Bacillati</taxon>
        <taxon>Cyanobacteriota</taxon>
        <taxon>Cyanophyceae</taxon>
        <taxon>Oscillatoriophycideae</taxon>
        <taxon>Oscillatoriales</taxon>
        <taxon>Microcoleaceae</taxon>
        <taxon>Microcoleus</taxon>
        <taxon>Microcoleus asticus</taxon>
    </lineage>
</organism>
<dbReference type="EMBL" id="SRRZ01000062">
    <property type="protein sequence ID" value="NQE35734.1"/>
    <property type="molecule type" value="Genomic_DNA"/>
</dbReference>
<dbReference type="Proteomes" id="UP000702425">
    <property type="component" value="Unassembled WGS sequence"/>
</dbReference>